<keyword evidence="1 4" id="KW-0597">Phosphoprotein</keyword>
<evidence type="ECO:0000256" key="4">
    <source>
        <dbReference type="PIRSR" id="PIRSR031924-50"/>
    </source>
</evidence>
<dbReference type="eggNOG" id="COG1524">
    <property type="taxonomic scope" value="Bacteria"/>
</dbReference>
<evidence type="ECO:0000256" key="6">
    <source>
        <dbReference type="SAM" id="MobiDB-lite"/>
    </source>
</evidence>
<dbReference type="SUPFAM" id="SSF53649">
    <property type="entry name" value="Alkaline phosphatase-like"/>
    <property type="match status" value="1"/>
</dbReference>
<dbReference type="PANTHER" id="PTHR10151">
    <property type="entry name" value="ECTONUCLEOTIDE PYROPHOSPHATASE/PHOSPHODIESTERASE"/>
    <property type="match status" value="1"/>
</dbReference>
<feature type="compositionally biased region" description="Basic and acidic residues" evidence="6">
    <location>
        <begin position="41"/>
        <end position="52"/>
    </location>
</feature>
<dbReference type="PROSITE" id="PS51257">
    <property type="entry name" value="PROKAR_LIPOPROTEIN"/>
    <property type="match status" value="1"/>
</dbReference>
<evidence type="ECO:0000313" key="8">
    <source>
        <dbReference type="EMBL" id="EDM73918.1"/>
    </source>
</evidence>
<feature type="binding site" evidence="5">
    <location>
        <begin position="189"/>
        <end position="191"/>
    </location>
    <ligand>
        <name>substrate</name>
    </ligand>
</feature>
<dbReference type="Proteomes" id="UP000005801">
    <property type="component" value="Unassembled WGS sequence"/>
</dbReference>
<dbReference type="InterPro" id="IPR026263">
    <property type="entry name" value="Alkaline_phosphatase_prok"/>
</dbReference>
<dbReference type="GO" id="GO:0046872">
    <property type="term" value="F:metal ion binding"/>
    <property type="evidence" value="ECO:0007669"/>
    <property type="project" value="UniProtKB-KW"/>
</dbReference>
<keyword evidence="9" id="KW-1185">Reference proteome</keyword>
<dbReference type="OrthoDB" id="9771966at2"/>
<protein>
    <submittedName>
        <fullName evidence="8">Type I phosphodiesterase/nucleotide pyrophosphatase</fullName>
    </submittedName>
</protein>
<dbReference type="Gene3D" id="3.30.1360.150">
    <property type="match status" value="1"/>
</dbReference>
<dbReference type="GO" id="GO:0004035">
    <property type="term" value="F:alkaline phosphatase activity"/>
    <property type="evidence" value="ECO:0007669"/>
    <property type="project" value="InterPro"/>
</dbReference>
<dbReference type="CDD" id="cd16016">
    <property type="entry name" value="AP-SPAP"/>
    <property type="match status" value="1"/>
</dbReference>
<feature type="active site" description="Phosphothreonine intermediate" evidence="4">
    <location>
        <position position="103"/>
    </location>
</feature>
<name>A6GJN3_9BACT</name>
<dbReference type="PIRSF" id="PIRSF031924">
    <property type="entry name" value="Pi-irrepressible_AP"/>
    <property type="match status" value="1"/>
</dbReference>
<feature type="chain" id="PRO_5002697534" evidence="7">
    <location>
        <begin position="25"/>
        <end position="591"/>
    </location>
</feature>
<dbReference type="InterPro" id="IPR002591">
    <property type="entry name" value="Phosphodiest/P_Trfase"/>
</dbReference>
<evidence type="ECO:0000256" key="7">
    <source>
        <dbReference type="SAM" id="SignalP"/>
    </source>
</evidence>
<feature type="signal peptide" evidence="7">
    <location>
        <begin position="1"/>
        <end position="24"/>
    </location>
</feature>
<gene>
    <name evidence="8" type="ORF">PPSIR1_14190</name>
</gene>
<keyword evidence="2" id="KW-0479">Metal-binding</keyword>
<dbReference type="RefSeq" id="WP_006976919.1">
    <property type="nucleotide sequence ID" value="NZ_ABCS01000162.1"/>
</dbReference>
<evidence type="ECO:0000256" key="2">
    <source>
        <dbReference type="ARBA" id="ARBA00022723"/>
    </source>
</evidence>
<evidence type="ECO:0000256" key="1">
    <source>
        <dbReference type="ARBA" id="ARBA00022553"/>
    </source>
</evidence>
<reference evidence="8 9" key="1">
    <citation type="submission" date="2007-06" db="EMBL/GenBank/DDBJ databases">
        <authorList>
            <person name="Shimkets L."/>
            <person name="Ferriera S."/>
            <person name="Johnson J."/>
            <person name="Kravitz S."/>
            <person name="Beeson K."/>
            <person name="Sutton G."/>
            <person name="Rogers Y.-H."/>
            <person name="Friedman R."/>
            <person name="Frazier M."/>
            <person name="Venter J.C."/>
        </authorList>
    </citation>
    <scope>NUCLEOTIDE SEQUENCE [LARGE SCALE GENOMIC DNA]</scope>
    <source>
        <strain evidence="8 9">SIR-1</strain>
    </source>
</reference>
<dbReference type="Pfam" id="PF01663">
    <property type="entry name" value="Phosphodiest"/>
    <property type="match status" value="1"/>
</dbReference>
<sequence>MRLTAPLTCALASLALALACSKPAQPGASDARSAEAPEPGAKPEPEPKAESPRPKLVVVLVVDQMRADVFERYGAQLDGGLRRLHDEGRVYTQARHVHALTETGPGHATVATGAFPAHHGIVANRWYDAAAGEKVGAVDDEVASARVFGSDSSGREAVGASARHLLRPALGDWMQAANADSVVVALSLKDRASLLLGGQGPDLALWYDDGKDADSGGFTTTERLAPAIPEWVAAYNAKDRAKLLYGEAGWIPSLPLDEYAGSRAETRAEVVATFNDFALTKAFPHAIERGSARTPKNVVRDIPWGDHMTLELAAEALDAMALGQDAVPDLLLVSLSGGDYAGHRYGPFSVEVHDYYLRLDDAIGTFLTALDEKVGPDGYVLALTSDHGGGPMPEYADPAAFPKRGRFVVKEHYAAMAAAAAERVGLDAAQLPEPAFTHGVSLRFTEAVDEDTRKRFRAALAEELRAHGQVADAWTRDELSATETAAGRPATPRDSYRAAYRRSFHPERSPDLIVQVEPGVYHYPTGAGHGTPYDYDQRVPIILFGEPFVGPAEVVETPARTVDIAPTLASLVGVPAPGGADAPDGAALALD</sequence>
<proteinExistence type="predicted"/>
<evidence type="ECO:0000256" key="3">
    <source>
        <dbReference type="ARBA" id="ARBA00022729"/>
    </source>
</evidence>
<comment type="caution">
    <text evidence="8">The sequence shown here is derived from an EMBL/GenBank/DDBJ whole genome shotgun (WGS) entry which is preliminary data.</text>
</comment>
<dbReference type="PANTHER" id="PTHR10151:SF120">
    <property type="entry name" value="BIS(5'-ADENOSYL)-TRIPHOSPHATASE"/>
    <property type="match status" value="1"/>
</dbReference>
<dbReference type="AlphaFoldDB" id="A6GJN3"/>
<keyword evidence="3 7" id="KW-0732">Signal</keyword>
<evidence type="ECO:0000256" key="5">
    <source>
        <dbReference type="PIRSR" id="PIRSR031924-51"/>
    </source>
</evidence>
<dbReference type="STRING" id="391625.PPSIR1_14190"/>
<evidence type="ECO:0000313" key="9">
    <source>
        <dbReference type="Proteomes" id="UP000005801"/>
    </source>
</evidence>
<dbReference type="InterPro" id="IPR017850">
    <property type="entry name" value="Alkaline_phosphatase_core_sf"/>
</dbReference>
<feature type="binding site" evidence="5">
    <location>
        <position position="124"/>
    </location>
    <ligand>
        <name>substrate</name>
    </ligand>
</feature>
<accession>A6GJN3</accession>
<organism evidence="8 9">
    <name type="scientific">Plesiocystis pacifica SIR-1</name>
    <dbReference type="NCBI Taxonomy" id="391625"/>
    <lineage>
        <taxon>Bacteria</taxon>
        <taxon>Pseudomonadati</taxon>
        <taxon>Myxococcota</taxon>
        <taxon>Polyangia</taxon>
        <taxon>Nannocystales</taxon>
        <taxon>Nannocystaceae</taxon>
        <taxon>Plesiocystis</taxon>
    </lineage>
</organism>
<feature type="region of interest" description="Disordered" evidence="6">
    <location>
        <begin position="24"/>
        <end position="52"/>
    </location>
</feature>
<dbReference type="EMBL" id="ABCS01000162">
    <property type="protein sequence ID" value="EDM73918.1"/>
    <property type="molecule type" value="Genomic_DNA"/>
</dbReference>
<dbReference type="Gene3D" id="3.40.720.10">
    <property type="entry name" value="Alkaline Phosphatase, subunit A"/>
    <property type="match status" value="1"/>
</dbReference>